<evidence type="ECO:0000313" key="2">
    <source>
        <dbReference type="EMBL" id="GAD48698.1"/>
    </source>
</evidence>
<protein>
    <recommendedName>
        <fullName evidence="1">Acyl-ACP thioesterase N-terminal hotdog domain-containing protein</fullName>
    </recommendedName>
</protein>
<reference evidence="2 3" key="1">
    <citation type="submission" date="2013-09" db="EMBL/GenBank/DDBJ databases">
        <title>Whole genome shotgun sequence of Novosphingobium tardaugens NBRC 16725.</title>
        <authorList>
            <person name="Isaki S."/>
            <person name="Hosoyama A."/>
            <person name="Tsuchikane K."/>
            <person name="Katsumata H."/>
            <person name="Ando Y."/>
            <person name="Yamazaki S."/>
            <person name="Fujita N."/>
        </authorList>
    </citation>
    <scope>NUCLEOTIDE SEQUENCE [LARGE SCALE GENOMIC DNA]</scope>
    <source>
        <strain evidence="2 3">NBRC 16725</strain>
    </source>
</reference>
<evidence type="ECO:0000259" key="1">
    <source>
        <dbReference type="Pfam" id="PF01643"/>
    </source>
</evidence>
<dbReference type="CDD" id="cd00586">
    <property type="entry name" value="4HBT"/>
    <property type="match status" value="1"/>
</dbReference>
<dbReference type="SUPFAM" id="SSF54637">
    <property type="entry name" value="Thioesterase/thiol ester dehydrase-isomerase"/>
    <property type="match status" value="1"/>
</dbReference>
<dbReference type="Pfam" id="PF01643">
    <property type="entry name" value="Acyl-ACP_TE"/>
    <property type="match status" value="1"/>
</dbReference>
<dbReference type="GO" id="GO:0006633">
    <property type="term" value="P:fatty acid biosynthetic process"/>
    <property type="evidence" value="ECO:0007669"/>
    <property type="project" value="InterPro"/>
</dbReference>
<dbReference type="InterPro" id="IPR029069">
    <property type="entry name" value="HotDog_dom_sf"/>
</dbReference>
<dbReference type="AlphaFoldDB" id="U3A1R8"/>
<accession>U3A1R8</accession>
<dbReference type="PANTHER" id="PTHR31793">
    <property type="entry name" value="4-HYDROXYBENZOYL-COA THIOESTERASE FAMILY MEMBER"/>
    <property type="match status" value="1"/>
</dbReference>
<dbReference type="Proteomes" id="UP000016568">
    <property type="component" value="Unassembled WGS sequence"/>
</dbReference>
<dbReference type="InterPro" id="IPR002864">
    <property type="entry name" value="Acyl-ACP_thioesterase_NHD"/>
</dbReference>
<dbReference type="KEGG" id="ntd:EGO55_09735"/>
<dbReference type="RefSeq" id="WP_021689605.1">
    <property type="nucleotide sequence ID" value="NZ_BASZ01000004.1"/>
</dbReference>
<dbReference type="InterPro" id="IPR050563">
    <property type="entry name" value="4-hydroxybenzoyl-CoA_TE"/>
</dbReference>
<sequence>MGASFSLSFTAGPDHIDLNGHVNNTVWLQWVQDIGTAHWEAGARPQDVDAYLWFVTRHEIDYRGNINLGETVTARTWIPDPPQGARFVRRVEFSNHAGKVIVSARSVWAMIDKASGRPVRIPPEVSDPFLAD</sequence>
<proteinExistence type="predicted"/>
<dbReference type="Gene3D" id="3.10.129.10">
    <property type="entry name" value="Hotdog Thioesterase"/>
    <property type="match status" value="1"/>
</dbReference>
<evidence type="ECO:0000313" key="3">
    <source>
        <dbReference type="Proteomes" id="UP000016568"/>
    </source>
</evidence>
<feature type="domain" description="Acyl-ACP thioesterase N-terminal hotdog" evidence="1">
    <location>
        <begin position="5"/>
        <end position="128"/>
    </location>
</feature>
<dbReference type="PANTHER" id="PTHR31793:SF24">
    <property type="entry name" value="LONG-CHAIN ACYL-COA THIOESTERASE FADM"/>
    <property type="match status" value="1"/>
</dbReference>
<dbReference type="OrthoDB" id="9801517at2"/>
<dbReference type="EMBL" id="BASZ01000004">
    <property type="protein sequence ID" value="GAD48698.1"/>
    <property type="molecule type" value="Genomic_DNA"/>
</dbReference>
<gene>
    <name evidence="2" type="ORF">NT2_04_01090</name>
</gene>
<dbReference type="GO" id="GO:0047617">
    <property type="term" value="F:fatty acyl-CoA hydrolase activity"/>
    <property type="evidence" value="ECO:0007669"/>
    <property type="project" value="TreeGrafter"/>
</dbReference>
<organism evidence="2 3">
    <name type="scientific">Caenibius tardaugens NBRC 16725</name>
    <dbReference type="NCBI Taxonomy" id="1219035"/>
    <lineage>
        <taxon>Bacteria</taxon>
        <taxon>Pseudomonadati</taxon>
        <taxon>Pseudomonadota</taxon>
        <taxon>Alphaproteobacteria</taxon>
        <taxon>Sphingomonadales</taxon>
        <taxon>Erythrobacteraceae</taxon>
        <taxon>Caenibius</taxon>
    </lineage>
</organism>
<dbReference type="eggNOG" id="COG0824">
    <property type="taxonomic scope" value="Bacteria"/>
</dbReference>
<name>U3A1R8_9SPHN</name>
<comment type="caution">
    <text evidence="2">The sequence shown here is derived from an EMBL/GenBank/DDBJ whole genome shotgun (WGS) entry which is preliminary data.</text>
</comment>
<keyword evidence="3" id="KW-1185">Reference proteome</keyword>